<dbReference type="EMBL" id="SMOL01000004">
    <property type="protein sequence ID" value="KAB2635301.1"/>
    <property type="molecule type" value="Genomic_DNA"/>
</dbReference>
<protein>
    <submittedName>
        <fullName evidence="3">S2-RNase</fullName>
    </submittedName>
</protein>
<dbReference type="PANTHER" id="PTHR47592">
    <property type="entry name" value="PBF68 PROTEIN"/>
    <property type="match status" value="1"/>
</dbReference>
<dbReference type="PROSITE" id="PS50158">
    <property type="entry name" value="ZF_CCHC"/>
    <property type="match status" value="1"/>
</dbReference>
<reference evidence="3 4" key="1">
    <citation type="submission" date="2019-09" db="EMBL/GenBank/DDBJ databases">
        <authorList>
            <person name="Ou C."/>
        </authorList>
    </citation>
    <scope>NUCLEOTIDE SEQUENCE [LARGE SCALE GENOMIC DNA]</scope>
    <source>
        <strain evidence="3">S2</strain>
        <tissue evidence="3">Leaf</tissue>
    </source>
</reference>
<dbReference type="CDD" id="cd09272">
    <property type="entry name" value="RNase_HI_RT_Ty1"/>
    <property type="match status" value="1"/>
</dbReference>
<accession>A0A5N5I9P7</accession>
<dbReference type="InterPro" id="IPR054722">
    <property type="entry name" value="PolX-like_BBD"/>
</dbReference>
<dbReference type="InterPro" id="IPR001878">
    <property type="entry name" value="Znf_CCHC"/>
</dbReference>
<sequence>MALKIINQDVYKLDKFDGSNFTRWKDKMCFMLTVLNVIYVLDSKLEPIGEPKDELVCRGHILGTLSDRSYDLYAHIQSPKEIWEALEHKYTTEKRDQVHELLVLVSKLRELKIVILDPMIVGAIMAKLPQTWNNYRKKLLHMVKDISLEDLQKGIQIEEETRNRDKNFANQDLSKNFKVKVDKGKFKKINSNNNQKNANGVCYHCGKKCHYIRDCRHIKASEEYANKTNNANMVENSGIDNIVAMVSMMHIGMVTELNMAVAIKSSDWWLDSGATIHMCNDKAPFMTYEALTNNQEVLMGNYNSAKKGLFSLGMKRKSVAQLEYASVIGSLMYVMHCTRPDIAFAISKLSRYTSHPSTAHWKVINRIFGYLKRTVNLSLTYYEFPAVLEGYSDASWITRGAISWASKKQTCIAHSTMEFEFIALAVAGKEVEWIRNLLFEIKLWPQPMPSISLYCDSEATLSRAYNKLYNGKSRHISLRHEYVKQLITDGVINIVYVKSMHIYAYCSCFAFAWLQWRTQAEDNSGIRHIQYDLYAMVYPHFNERVTCPLDIHHTNISLVATQAPNLSLLA</sequence>
<evidence type="ECO:0000313" key="4">
    <source>
        <dbReference type="Proteomes" id="UP000327157"/>
    </source>
</evidence>
<keyword evidence="1" id="KW-0479">Metal-binding</keyword>
<dbReference type="OrthoDB" id="1717187at2759"/>
<reference evidence="4" key="2">
    <citation type="submission" date="2019-10" db="EMBL/GenBank/DDBJ databases">
        <title>A de novo genome assembly of a pear dwarfing rootstock.</title>
        <authorList>
            <person name="Wang F."/>
            <person name="Wang J."/>
            <person name="Li S."/>
            <person name="Zhang Y."/>
            <person name="Fang M."/>
            <person name="Ma L."/>
            <person name="Zhao Y."/>
            <person name="Jiang S."/>
        </authorList>
    </citation>
    <scope>NUCLEOTIDE SEQUENCE [LARGE SCALE GENOMIC DNA]</scope>
</reference>
<dbReference type="GO" id="GO:0003676">
    <property type="term" value="F:nucleic acid binding"/>
    <property type="evidence" value="ECO:0007669"/>
    <property type="project" value="InterPro"/>
</dbReference>
<dbReference type="Proteomes" id="UP000327157">
    <property type="component" value="Chromosome 5"/>
</dbReference>
<keyword evidence="4" id="KW-1185">Reference proteome</keyword>
<evidence type="ECO:0000256" key="1">
    <source>
        <dbReference type="PROSITE-ProRule" id="PRU00047"/>
    </source>
</evidence>
<dbReference type="InterPro" id="IPR036875">
    <property type="entry name" value="Znf_CCHC_sf"/>
</dbReference>
<dbReference type="Pfam" id="PF22936">
    <property type="entry name" value="Pol_BBD"/>
    <property type="match status" value="1"/>
</dbReference>
<dbReference type="GO" id="GO:0008270">
    <property type="term" value="F:zinc ion binding"/>
    <property type="evidence" value="ECO:0007669"/>
    <property type="project" value="UniProtKB-KW"/>
</dbReference>
<dbReference type="PANTHER" id="PTHR47592:SF31">
    <property type="entry name" value="ZINC FINGER, CCHC-TYPE-RELATED"/>
    <property type="match status" value="1"/>
</dbReference>
<evidence type="ECO:0000313" key="3">
    <source>
        <dbReference type="EMBL" id="KAB2635301.1"/>
    </source>
</evidence>
<dbReference type="Pfam" id="PF14223">
    <property type="entry name" value="Retrotran_gag_2"/>
    <property type="match status" value="1"/>
</dbReference>
<feature type="domain" description="CCHC-type" evidence="2">
    <location>
        <begin position="202"/>
        <end position="216"/>
    </location>
</feature>
<name>A0A5N5I9P7_9ROSA</name>
<dbReference type="SUPFAM" id="SSF57756">
    <property type="entry name" value="Retrovirus zinc finger-like domains"/>
    <property type="match status" value="1"/>
</dbReference>
<proteinExistence type="predicted"/>
<keyword evidence="1" id="KW-0862">Zinc</keyword>
<keyword evidence="1" id="KW-0863">Zinc-finger</keyword>
<gene>
    <name evidence="3" type="ORF">D8674_025835</name>
</gene>
<dbReference type="AlphaFoldDB" id="A0A5N5I9P7"/>
<organism evidence="3 4">
    <name type="scientific">Pyrus ussuriensis x Pyrus communis</name>
    <dbReference type="NCBI Taxonomy" id="2448454"/>
    <lineage>
        <taxon>Eukaryota</taxon>
        <taxon>Viridiplantae</taxon>
        <taxon>Streptophyta</taxon>
        <taxon>Embryophyta</taxon>
        <taxon>Tracheophyta</taxon>
        <taxon>Spermatophyta</taxon>
        <taxon>Magnoliopsida</taxon>
        <taxon>eudicotyledons</taxon>
        <taxon>Gunneridae</taxon>
        <taxon>Pentapetalae</taxon>
        <taxon>rosids</taxon>
        <taxon>fabids</taxon>
        <taxon>Rosales</taxon>
        <taxon>Rosaceae</taxon>
        <taxon>Amygdaloideae</taxon>
        <taxon>Maleae</taxon>
        <taxon>Pyrus</taxon>
    </lineage>
</organism>
<evidence type="ECO:0000259" key="2">
    <source>
        <dbReference type="PROSITE" id="PS50158"/>
    </source>
</evidence>
<comment type="caution">
    <text evidence="3">The sequence shown here is derived from an EMBL/GenBank/DDBJ whole genome shotgun (WGS) entry which is preliminary data.</text>
</comment>
<reference evidence="3 4" key="3">
    <citation type="submission" date="2019-11" db="EMBL/GenBank/DDBJ databases">
        <title>A de novo genome assembly of a pear dwarfing rootstock.</title>
        <authorList>
            <person name="Wang F."/>
            <person name="Wang J."/>
            <person name="Li S."/>
            <person name="Zhang Y."/>
            <person name="Fang M."/>
            <person name="Ma L."/>
            <person name="Zhao Y."/>
            <person name="Jiang S."/>
        </authorList>
    </citation>
    <scope>NUCLEOTIDE SEQUENCE [LARGE SCALE GENOMIC DNA]</scope>
    <source>
        <strain evidence="3">S2</strain>
        <tissue evidence="3">Leaf</tissue>
    </source>
</reference>